<dbReference type="RefSeq" id="WP_366924381.1">
    <property type="nucleotide sequence ID" value="NZ_CP121694.1"/>
</dbReference>
<evidence type="ECO:0000313" key="2">
    <source>
        <dbReference type="EMBL" id="WRO21542.1"/>
    </source>
</evidence>
<sequence length="64" mass="7182">MAKDERKRMIVQGIAPEELKPGVDEPVYTLNDGKAGPLSFDQNVSQLSPEKKEAFQKKQPGQKR</sequence>
<dbReference type="KEGG" id="dbc:MFMK1_001352"/>
<accession>A0AAU0UMF0</accession>
<gene>
    <name evidence="2" type="ORF">MFMK1_001352</name>
</gene>
<protein>
    <submittedName>
        <fullName evidence="2">Uncharacterized protein</fullName>
    </submittedName>
</protein>
<feature type="region of interest" description="Disordered" evidence="1">
    <location>
        <begin position="22"/>
        <end position="64"/>
    </location>
</feature>
<evidence type="ECO:0000256" key="1">
    <source>
        <dbReference type="SAM" id="MobiDB-lite"/>
    </source>
</evidence>
<reference evidence="2 3" key="1">
    <citation type="submission" date="2023-04" db="EMBL/GenBank/DDBJ databases">
        <authorList>
            <person name="Hsu D."/>
        </authorList>
    </citation>
    <scope>NUCLEOTIDE SEQUENCE [LARGE SCALE GENOMIC DNA]</scope>
    <source>
        <strain evidence="2 3">MK1</strain>
    </source>
</reference>
<name>A0AAU0UMF0_9FIRM</name>
<keyword evidence="3" id="KW-1185">Reference proteome</keyword>
<dbReference type="EMBL" id="CP121694">
    <property type="protein sequence ID" value="WRO21542.1"/>
    <property type="molecule type" value="Genomic_DNA"/>
</dbReference>
<organism evidence="2 3">
    <name type="scientific">Metallumcola ferriviriculae</name>
    <dbReference type="NCBI Taxonomy" id="3039180"/>
    <lineage>
        <taxon>Bacteria</taxon>
        <taxon>Bacillati</taxon>
        <taxon>Bacillota</taxon>
        <taxon>Clostridia</taxon>
        <taxon>Neomoorellales</taxon>
        <taxon>Desulfitibacteraceae</taxon>
        <taxon>Metallumcola</taxon>
    </lineage>
</organism>
<proteinExistence type="predicted"/>
<evidence type="ECO:0000313" key="3">
    <source>
        <dbReference type="Proteomes" id="UP001329915"/>
    </source>
</evidence>
<dbReference type="AlphaFoldDB" id="A0AAU0UMF0"/>
<dbReference type="Proteomes" id="UP001329915">
    <property type="component" value="Chromosome"/>
</dbReference>